<proteinExistence type="predicted"/>
<reference evidence="1" key="1">
    <citation type="submission" date="2023-03" db="EMBL/GenBank/DDBJ databases">
        <title>Stygiobacter electus gen. nov., sp. nov., facultatively anaerobic thermotolerant bacterium of the class Ignavibacteria from a well of Yessentuki mineral water deposit.</title>
        <authorList>
            <person name="Podosokorskaya O.A."/>
            <person name="Elcheninov A.G."/>
            <person name="Petrova N.F."/>
            <person name="Zavarzina D.G."/>
            <person name="Kublanov I.V."/>
            <person name="Merkel A.Y."/>
        </authorList>
    </citation>
    <scope>NUCLEOTIDE SEQUENCE</scope>
    <source>
        <strain evidence="1">09-Me</strain>
    </source>
</reference>
<dbReference type="InterPro" id="IPR046172">
    <property type="entry name" value="DUF6174"/>
</dbReference>
<evidence type="ECO:0000313" key="1">
    <source>
        <dbReference type="EMBL" id="MDF1613046.1"/>
    </source>
</evidence>
<accession>A0AAE3NY32</accession>
<dbReference type="RefSeq" id="WP_321536817.1">
    <property type="nucleotide sequence ID" value="NZ_JARGDL010000024.1"/>
</dbReference>
<dbReference type="AlphaFoldDB" id="A0AAE3NY32"/>
<dbReference type="Proteomes" id="UP001221302">
    <property type="component" value="Unassembled WGS sequence"/>
</dbReference>
<dbReference type="PROSITE" id="PS51257">
    <property type="entry name" value="PROKAR_LIPOPROTEIN"/>
    <property type="match status" value="1"/>
</dbReference>
<gene>
    <name evidence="1" type="ORF">P0M35_12850</name>
</gene>
<dbReference type="Pfam" id="PF19671">
    <property type="entry name" value="DUF6174"/>
    <property type="match status" value="1"/>
</dbReference>
<comment type="caution">
    <text evidence="1">The sequence shown here is derived from an EMBL/GenBank/DDBJ whole genome shotgun (WGS) entry which is preliminary data.</text>
</comment>
<evidence type="ECO:0000313" key="2">
    <source>
        <dbReference type="Proteomes" id="UP001221302"/>
    </source>
</evidence>
<keyword evidence="2" id="KW-1185">Reference proteome</keyword>
<sequence>MTTKINQTKNILFILLTIFFLLSCEEKTVQPTINIEEAYNQWKSLGINNYSVIQIKKCFCVDAGIKAIITVKNENIVSVQDSLGQIQIPQERWQYFKTINQLFETAIQARKNNPADFIIEYDEQYKYPTYLYVNPSSKTVDDEYGFSTYNLIPQR</sequence>
<organism evidence="1 2">
    <name type="scientific">Stygiobacter electus</name>
    <dbReference type="NCBI Taxonomy" id="3032292"/>
    <lineage>
        <taxon>Bacteria</taxon>
        <taxon>Pseudomonadati</taxon>
        <taxon>Ignavibacteriota</taxon>
        <taxon>Ignavibacteria</taxon>
        <taxon>Ignavibacteriales</taxon>
        <taxon>Melioribacteraceae</taxon>
        <taxon>Stygiobacter</taxon>
    </lineage>
</organism>
<name>A0AAE3NY32_9BACT</name>
<protein>
    <submittedName>
        <fullName evidence="1">DUF6174 domain-containing protein</fullName>
    </submittedName>
</protein>
<dbReference type="EMBL" id="JARGDL010000024">
    <property type="protein sequence ID" value="MDF1613046.1"/>
    <property type="molecule type" value="Genomic_DNA"/>
</dbReference>